<evidence type="ECO:0000313" key="6">
    <source>
        <dbReference type="EMBL" id="KAF4373186.1"/>
    </source>
</evidence>
<keyword evidence="1" id="KW-0723">Serine/threonine-protein kinase</keyword>
<reference evidence="6 7" key="1">
    <citation type="journal article" date="2020" name="bioRxiv">
        <title>Sequence and annotation of 42 cannabis genomes reveals extensive copy number variation in cannabinoid synthesis and pathogen resistance genes.</title>
        <authorList>
            <person name="Mckernan K.J."/>
            <person name="Helbert Y."/>
            <person name="Kane L.T."/>
            <person name="Ebling H."/>
            <person name="Zhang L."/>
            <person name="Liu B."/>
            <person name="Eaton Z."/>
            <person name="Mclaughlin S."/>
            <person name="Kingan S."/>
            <person name="Baybayan P."/>
            <person name="Concepcion G."/>
            <person name="Jordan M."/>
            <person name="Riva A."/>
            <person name="Barbazuk W."/>
            <person name="Harkins T."/>
        </authorList>
    </citation>
    <scope>NUCLEOTIDE SEQUENCE [LARGE SCALE GENOMIC DNA]</scope>
    <source>
        <strain evidence="7">cv. Jamaican Lion 4</strain>
        <tissue evidence="6">Leaf</tissue>
    </source>
</reference>
<keyword evidence="4" id="KW-0418">Kinase</keyword>
<dbReference type="GO" id="GO:0004674">
    <property type="term" value="F:protein serine/threonine kinase activity"/>
    <property type="evidence" value="ECO:0007669"/>
    <property type="project" value="UniProtKB-KW"/>
</dbReference>
<evidence type="ECO:0000313" key="7">
    <source>
        <dbReference type="Proteomes" id="UP000525078"/>
    </source>
</evidence>
<accession>A0A7J6FR45</accession>
<keyword evidence="5" id="KW-0067">ATP-binding</keyword>
<dbReference type="AlphaFoldDB" id="A0A7J6FR45"/>
<evidence type="ECO:0000256" key="4">
    <source>
        <dbReference type="ARBA" id="ARBA00022777"/>
    </source>
</evidence>
<dbReference type="PANTHER" id="PTHR27002:SF422">
    <property type="entry name" value="RECEPTOR-LIKE SERINE_THREONINE-PROTEIN KINASE"/>
    <property type="match status" value="1"/>
</dbReference>
<dbReference type="GO" id="GO:0005524">
    <property type="term" value="F:ATP binding"/>
    <property type="evidence" value="ECO:0007669"/>
    <property type="project" value="UniProtKB-KW"/>
</dbReference>
<keyword evidence="2" id="KW-0808">Transferase</keyword>
<dbReference type="GO" id="GO:0005886">
    <property type="term" value="C:plasma membrane"/>
    <property type="evidence" value="ECO:0007669"/>
    <property type="project" value="TreeGrafter"/>
</dbReference>
<proteinExistence type="predicted"/>
<dbReference type="PANTHER" id="PTHR27002">
    <property type="entry name" value="RECEPTOR-LIKE SERINE/THREONINE-PROTEIN KINASE SD1-8"/>
    <property type="match status" value="1"/>
</dbReference>
<protein>
    <recommendedName>
        <fullName evidence="8">S-locus receptor kinase C-terminal domain-containing protein</fullName>
    </recommendedName>
</protein>
<sequence>MAGDGGTFWVEGLLCLHLGKKTNEKLKKNINQYQWFCAWQLWSEGKGVEFVDEAMGGSYVALEAIRCIHVGLLCVQDHTTDRPSMADVIFMLSNETNRPQPIRPIFTYHNSPKLQKAYKT</sequence>
<name>A0A7J6FR45_CANSA</name>
<evidence type="ECO:0000256" key="1">
    <source>
        <dbReference type="ARBA" id="ARBA00022527"/>
    </source>
</evidence>
<dbReference type="Gene3D" id="1.10.510.10">
    <property type="entry name" value="Transferase(Phosphotransferase) domain 1"/>
    <property type="match status" value="1"/>
</dbReference>
<keyword evidence="3" id="KW-0547">Nucleotide-binding</keyword>
<evidence type="ECO:0000256" key="5">
    <source>
        <dbReference type="ARBA" id="ARBA00022840"/>
    </source>
</evidence>
<organism evidence="6 7">
    <name type="scientific">Cannabis sativa</name>
    <name type="common">Hemp</name>
    <name type="synonym">Marijuana</name>
    <dbReference type="NCBI Taxonomy" id="3483"/>
    <lineage>
        <taxon>Eukaryota</taxon>
        <taxon>Viridiplantae</taxon>
        <taxon>Streptophyta</taxon>
        <taxon>Embryophyta</taxon>
        <taxon>Tracheophyta</taxon>
        <taxon>Spermatophyta</taxon>
        <taxon>Magnoliopsida</taxon>
        <taxon>eudicotyledons</taxon>
        <taxon>Gunneridae</taxon>
        <taxon>Pentapetalae</taxon>
        <taxon>rosids</taxon>
        <taxon>fabids</taxon>
        <taxon>Rosales</taxon>
        <taxon>Cannabaceae</taxon>
        <taxon>Cannabis</taxon>
    </lineage>
</organism>
<dbReference type="EMBL" id="JAATIP010000101">
    <property type="protein sequence ID" value="KAF4373186.1"/>
    <property type="molecule type" value="Genomic_DNA"/>
</dbReference>
<gene>
    <name evidence="6" type="ORF">F8388_019368</name>
</gene>
<evidence type="ECO:0000256" key="3">
    <source>
        <dbReference type="ARBA" id="ARBA00022741"/>
    </source>
</evidence>
<evidence type="ECO:0000256" key="2">
    <source>
        <dbReference type="ARBA" id="ARBA00022679"/>
    </source>
</evidence>
<dbReference type="Proteomes" id="UP000525078">
    <property type="component" value="Unassembled WGS sequence"/>
</dbReference>
<comment type="caution">
    <text evidence="6">The sequence shown here is derived from an EMBL/GenBank/DDBJ whole genome shotgun (WGS) entry which is preliminary data.</text>
</comment>
<evidence type="ECO:0008006" key="8">
    <source>
        <dbReference type="Google" id="ProtNLM"/>
    </source>
</evidence>